<organism evidence="1 2">
    <name type="scientific">Lasiodiplodia mahajangana</name>
    <dbReference type="NCBI Taxonomy" id="1108764"/>
    <lineage>
        <taxon>Eukaryota</taxon>
        <taxon>Fungi</taxon>
        <taxon>Dikarya</taxon>
        <taxon>Ascomycota</taxon>
        <taxon>Pezizomycotina</taxon>
        <taxon>Dothideomycetes</taxon>
        <taxon>Dothideomycetes incertae sedis</taxon>
        <taxon>Botryosphaeriales</taxon>
        <taxon>Botryosphaeriaceae</taxon>
        <taxon>Lasiodiplodia</taxon>
    </lineage>
</organism>
<dbReference type="EMBL" id="JAPUUL010000216">
    <property type="protein sequence ID" value="KAJ8131863.1"/>
    <property type="molecule type" value="Genomic_DNA"/>
</dbReference>
<gene>
    <name evidence="1" type="ORF">O1611_g1763</name>
</gene>
<accession>A0ACC2JX28</accession>
<name>A0ACC2JX28_9PEZI</name>
<evidence type="ECO:0000313" key="1">
    <source>
        <dbReference type="EMBL" id="KAJ8131863.1"/>
    </source>
</evidence>
<evidence type="ECO:0000313" key="2">
    <source>
        <dbReference type="Proteomes" id="UP001153332"/>
    </source>
</evidence>
<reference evidence="1" key="1">
    <citation type="submission" date="2022-12" db="EMBL/GenBank/DDBJ databases">
        <title>Genome Sequence of Lasiodiplodia mahajangana.</title>
        <authorList>
            <person name="Buettner E."/>
        </authorList>
    </citation>
    <scope>NUCLEOTIDE SEQUENCE</scope>
    <source>
        <strain evidence="1">VT137</strain>
    </source>
</reference>
<dbReference type="Proteomes" id="UP001153332">
    <property type="component" value="Unassembled WGS sequence"/>
</dbReference>
<comment type="caution">
    <text evidence="1">The sequence shown here is derived from an EMBL/GenBank/DDBJ whole genome shotgun (WGS) entry which is preliminary data.</text>
</comment>
<proteinExistence type="predicted"/>
<keyword evidence="2" id="KW-1185">Reference proteome</keyword>
<protein>
    <submittedName>
        <fullName evidence="1">Uncharacterized protein</fullName>
    </submittedName>
</protein>
<sequence>MKFTQAICFTLLQASGLTASIVNTGQAGSPLVQRDCWFGKTSGCTNGYCWKTCDKSSGTWIKEAAPAVAIGLSALAIVTAARASQCIEVAALTTLPRPITATIVAAAVTRPGRKRGSGL</sequence>